<evidence type="ECO:0000256" key="4">
    <source>
        <dbReference type="ARBA" id="ARBA00022723"/>
    </source>
</evidence>
<evidence type="ECO:0000256" key="11">
    <source>
        <dbReference type="SAM" id="Phobius"/>
    </source>
</evidence>
<dbReference type="InterPro" id="IPR023214">
    <property type="entry name" value="HAD_sf"/>
</dbReference>
<keyword evidence="3 11" id="KW-0812">Transmembrane</keyword>
<dbReference type="InterPro" id="IPR018303">
    <property type="entry name" value="ATPase_P-typ_P_site"/>
</dbReference>
<keyword evidence="5" id="KW-1278">Translocase</keyword>
<dbReference type="InterPro" id="IPR006121">
    <property type="entry name" value="HMA_dom"/>
</dbReference>
<dbReference type="CDD" id="cd00371">
    <property type="entry name" value="HMA"/>
    <property type="match status" value="1"/>
</dbReference>
<evidence type="ECO:0000256" key="3">
    <source>
        <dbReference type="ARBA" id="ARBA00022692"/>
    </source>
</evidence>
<proteinExistence type="inferred from homology"/>
<dbReference type="CDD" id="cd02094">
    <property type="entry name" value="P-type_ATPase_Cu-like"/>
    <property type="match status" value="1"/>
</dbReference>
<feature type="transmembrane region" description="Helical" evidence="11">
    <location>
        <begin position="213"/>
        <end position="232"/>
    </location>
</feature>
<evidence type="ECO:0000256" key="6">
    <source>
        <dbReference type="ARBA" id="ARBA00022989"/>
    </source>
</evidence>
<evidence type="ECO:0000313" key="13">
    <source>
        <dbReference type="EMBL" id="MBB4881730.1"/>
    </source>
</evidence>
<dbReference type="PANTHER" id="PTHR43520">
    <property type="entry name" value="ATP7, ISOFORM B"/>
    <property type="match status" value="1"/>
</dbReference>
<feature type="region of interest" description="Disordered" evidence="10">
    <location>
        <begin position="91"/>
        <end position="145"/>
    </location>
</feature>
<dbReference type="Pfam" id="PF00403">
    <property type="entry name" value="HMA"/>
    <property type="match status" value="1"/>
</dbReference>
<feature type="transmembrane region" description="Helical" evidence="11">
    <location>
        <begin position="252"/>
        <end position="270"/>
    </location>
</feature>
<feature type="region of interest" description="Disordered" evidence="10">
    <location>
        <begin position="1"/>
        <end position="24"/>
    </location>
</feature>
<accession>A0A7W7L167</accession>
<dbReference type="GO" id="GO:0005524">
    <property type="term" value="F:ATP binding"/>
    <property type="evidence" value="ECO:0007669"/>
    <property type="project" value="InterPro"/>
</dbReference>
<dbReference type="SUPFAM" id="SSF56784">
    <property type="entry name" value="HAD-like"/>
    <property type="match status" value="1"/>
</dbReference>
<feature type="transmembrane region" description="Helical" evidence="11">
    <location>
        <begin position="406"/>
        <end position="428"/>
    </location>
</feature>
<dbReference type="PRINTS" id="PR00119">
    <property type="entry name" value="CATATPASE"/>
</dbReference>
<dbReference type="InterPro" id="IPR017969">
    <property type="entry name" value="Heavy-metal-associated_CS"/>
</dbReference>
<dbReference type="EMBL" id="JACHMC010000001">
    <property type="protein sequence ID" value="MBB4881730.1"/>
    <property type="molecule type" value="Genomic_DNA"/>
</dbReference>
<dbReference type="Proteomes" id="UP000560081">
    <property type="component" value="Unassembled WGS sequence"/>
</dbReference>
<feature type="domain" description="HMA" evidence="12">
    <location>
        <begin position="25"/>
        <end position="89"/>
    </location>
</feature>
<feature type="compositionally biased region" description="Basic and acidic residues" evidence="10">
    <location>
        <begin position="101"/>
        <end position="145"/>
    </location>
</feature>
<dbReference type="GO" id="GO:0005886">
    <property type="term" value="C:plasma membrane"/>
    <property type="evidence" value="ECO:0007669"/>
    <property type="project" value="UniProtKB-SubCell"/>
</dbReference>
<dbReference type="NCBIfam" id="TIGR01494">
    <property type="entry name" value="ATPase_P-type"/>
    <property type="match status" value="2"/>
</dbReference>
<comment type="similarity">
    <text evidence="2">Belongs to the cation transport ATPase (P-type) (TC 3.A.3) family. Type IB subfamily.</text>
</comment>
<evidence type="ECO:0000256" key="8">
    <source>
        <dbReference type="ARBA" id="ARBA00049360"/>
    </source>
</evidence>
<dbReference type="PROSITE" id="PS50846">
    <property type="entry name" value="HMA_2"/>
    <property type="match status" value="1"/>
</dbReference>
<dbReference type="GO" id="GO:0016887">
    <property type="term" value="F:ATP hydrolysis activity"/>
    <property type="evidence" value="ECO:0007669"/>
    <property type="project" value="InterPro"/>
</dbReference>
<evidence type="ECO:0000313" key="14">
    <source>
        <dbReference type="Proteomes" id="UP000560081"/>
    </source>
</evidence>
<keyword evidence="4" id="KW-0479">Metal-binding</keyword>
<feature type="transmembrane region" description="Helical" evidence="11">
    <location>
        <begin position="798"/>
        <end position="815"/>
    </location>
</feature>
<comment type="caution">
    <text evidence="13">The sequence shown here is derived from an EMBL/GenBank/DDBJ whole genome shotgun (WGS) entry which is preliminary data.</text>
</comment>
<dbReference type="InterPro" id="IPR059000">
    <property type="entry name" value="ATPase_P-type_domA"/>
</dbReference>
<dbReference type="FunFam" id="2.70.150.10:FF:000002">
    <property type="entry name" value="Copper-transporting ATPase 1, putative"/>
    <property type="match status" value="1"/>
</dbReference>
<dbReference type="SUPFAM" id="SSF81665">
    <property type="entry name" value="Calcium ATPase, transmembrane domain M"/>
    <property type="match status" value="1"/>
</dbReference>
<reference evidence="13 14" key="1">
    <citation type="submission" date="2020-08" db="EMBL/GenBank/DDBJ databases">
        <title>Sequencing the genomes of 1000 actinobacteria strains.</title>
        <authorList>
            <person name="Klenk H.-P."/>
        </authorList>
    </citation>
    <scope>NUCLEOTIDE SEQUENCE [LARGE SCALE GENOMIC DNA]</scope>
    <source>
        <strain evidence="13 14">DSM 19079</strain>
    </source>
</reference>
<protein>
    <recommendedName>
        <fullName evidence="9">Cation-transporting P-type ATPase B</fullName>
    </recommendedName>
</protein>
<dbReference type="FunFam" id="3.30.70.100:FF:000005">
    <property type="entry name" value="Copper-exporting P-type ATPase A"/>
    <property type="match status" value="1"/>
</dbReference>
<feature type="transmembrane region" description="Helical" evidence="11">
    <location>
        <begin position="179"/>
        <end position="201"/>
    </location>
</feature>
<dbReference type="GO" id="GO:0055070">
    <property type="term" value="P:copper ion homeostasis"/>
    <property type="evidence" value="ECO:0007669"/>
    <property type="project" value="TreeGrafter"/>
</dbReference>
<dbReference type="GO" id="GO:0043682">
    <property type="term" value="F:P-type divalent copper transporter activity"/>
    <property type="evidence" value="ECO:0007669"/>
    <property type="project" value="TreeGrafter"/>
</dbReference>
<feature type="transmembrane region" description="Helical" evidence="11">
    <location>
        <begin position="821"/>
        <end position="839"/>
    </location>
</feature>
<evidence type="ECO:0000256" key="9">
    <source>
        <dbReference type="ARBA" id="ARBA00074171"/>
    </source>
</evidence>
<feature type="transmembrane region" description="Helical" evidence="11">
    <location>
        <begin position="440"/>
        <end position="461"/>
    </location>
</feature>
<dbReference type="AlphaFoldDB" id="A0A7W7L167"/>
<dbReference type="Pfam" id="PF00702">
    <property type="entry name" value="Hydrolase"/>
    <property type="match status" value="1"/>
</dbReference>
<dbReference type="SFLD" id="SFLDG00002">
    <property type="entry name" value="C1.7:_P-type_atpase_like"/>
    <property type="match status" value="1"/>
</dbReference>
<dbReference type="Gene3D" id="3.30.70.100">
    <property type="match status" value="1"/>
</dbReference>
<evidence type="ECO:0000256" key="2">
    <source>
        <dbReference type="ARBA" id="ARBA00006024"/>
    </source>
</evidence>
<feature type="compositionally biased region" description="Low complexity" evidence="10">
    <location>
        <begin position="91"/>
        <end position="100"/>
    </location>
</feature>
<dbReference type="InterPro" id="IPR023299">
    <property type="entry name" value="ATPase_P-typ_cyto_dom_N"/>
</dbReference>
<gene>
    <name evidence="13" type="ORF">BJ976_000081</name>
</gene>
<dbReference type="Gene3D" id="3.40.1110.10">
    <property type="entry name" value="Calcium-transporting ATPase, cytoplasmic domain N"/>
    <property type="match status" value="1"/>
</dbReference>
<organism evidence="13 14">
    <name type="scientific">Micrococcus flavus</name>
    <dbReference type="NCBI Taxonomy" id="384602"/>
    <lineage>
        <taxon>Bacteria</taxon>
        <taxon>Bacillati</taxon>
        <taxon>Actinomycetota</taxon>
        <taxon>Actinomycetes</taxon>
        <taxon>Micrococcales</taxon>
        <taxon>Micrococcaceae</taxon>
        <taxon>Micrococcus</taxon>
    </lineage>
</organism>
<dbReference type="SFLD" id="SFLDF00027">
    <property type="entry name" value="p-type_atpase"/>
    <property type="match status" value="1"/>
</dbReference>
<dbReference type="SUPFAM" id="SSF81653">
    <property type="entry name" value="Calcium ATPase, transduction domain A"/>
    <property type="match status" value="1"/>
</dbReference>
<dbReference type="SFLD" id="SFLDS00003">
    <property type="entry name" value="Haloacid_Dehalogenase"/>
    <property type="match status" value="1"/>
</dbReference>
<dbReference type="SUPFAM" id="SSF55008">
    <property type="entry name" value="HMA, heavy metal-associated domain"/>
    <property type="match status" value="1"/>
</dbReference>
<evidence type="ECO:0000256" key="1">
    <source>
        <dbReference type="ARBA" id="ARBA00004651"/>
    </source>
</evidence>
<feature type="transmembrane region" description="Helical" evidence="11">
    <location>
        <begin position="153"/>
        <end position="173"/>
    </location>
</feature>
<keyword evidence="7 11" id="KW-0472">Membrane</keyword>
<dbReference type="Gene3D" id="2.70.150.10">
    <property type="entry name" value="Calcium-transporting ATPase, cytoplasmic transduction domain A"/>
    <property type="match status" value="1"/>
</dbReference>
<dbReference type="InterPro" id="IPR036412">
    <property type="entry name" value="HAD-like_sf"/>
</dbReference>
<evidence type="ECO:0000259" key="12">
    <source>
        <dbReference type="PROSITE" id="PS50846"/>
    </source>
</evidence>
<dbReference type="InterPro" id="IPR008250">
    <property type="entry name" value="ATPase_P-typ_transduc_dom_A_sf"/>
</dbReference>
<dbReference type="InterPro" id="IPR044492">
    <property type="entry name" value="P_typ_ATPase_HD_dom"/>
</dbReference>
<dbReference type="PANTHER" id="PTHR43520:SF8">
    <property type="entry name" value="P-TYPE CU(+) TRANSPORTER"/>
    <property type="match status" value="1"/>
</dbReference>
<dbReference type="InterPro" id="IPR023298">
    <property type="entry name" value="ATPase_P-typ_TM_dom_sf"/>
</dbReference>
<dbReference type="InterPro" id="IPR001757">
    <property type="entry name" value="P_typ_ATPase"/>
</dbReference>
<dbReference type="GO" id="GO:0005507">
    <property type="term" value="F:copper ion binding"/>
    <property type="evidence" value="ECO:0007669"/>
    <property type="project" value="TreeGrafter"/>
</dbReference>
<keyword evidence="6 11" id="KW-1133">Transmembrane helix</keyword>
<dbReference type="Pfam" id="PF00122">
    <property type="entry name" value="E1-E2_ATPase"/>
    <property type="match status" value="1"/>
</dbReference>
<feature type="region of interest" description="Disordered" evidence="10">
    <location>
        <begin position="522"/>
        <end position="546"/>
    </location>
</feature>
<evidence type="ECO:0000256" key="7">
    <source>
        <dbReference type="ARBA" id="ARBA00023136"/>
    </source>
</evidence>
<name>A0A7W7L167_9MICC</name>
<dbReference type="InterPro" id="IPR036163">
    <property type="entry name" value="HMA_dom_sf"/>
</dbReference>
<evidence type="ECO:0000256" key="10">
    <source>
        <dbReference type="SAM" id="MobiDB-lite"/>
    </source>
</evidence>
<sequence>MAEHAPLTAPDATAGPGAPAPSATRRVDLDITGMTCASCVGRVERKLGKIEGVSASVNLPLEQAAVTVPAGVSDEDVVAAVEKAGYGATVRRPAAAPARPAADHDDDAHVRHPAHDGDAAPEAHDLDHHGAGPGEAHDHMSHGPREDVLKPRLIGAALLTVPLVLISMVPALQFPHWGWVAFALATPVVFWAAWPFHTAAFRAARHGSSTMDTLVSVGVLVAYLYSAVELVLDPDMTAHVGGGMAAMAHHSLYFETAAVITTFLLLGRFLEARAKREAGAALRALLDLGAAQATLYDPATRAERTVPAESLAPGDVVLIRPGEKVPTDAEVLEGRSAVDASLLTGESVPEEVGPGDAITGATLNTSGRLVARATRVGSDTTLAQMGRLVADAQTGKARVARLADRISAVFVPIVLVIAVLTFAVWLLVTGDVAPALRAGVAVLVIACPCALGLATPVGLLAGTGRASQLGILIRGPEVLEDSRTVDTIVLDKTGTVTEGRMRLTAVTPLAFVRDTAGASDASVRETAGASDASVRETAPTPVSDDAAPLPEDALLALAAAVEAGSEHPIAHAIVDGARERGLDVPAVQDFSSTAGGGVRGTVALADGPGGPTPHRVSVGRTSFLEAELGPDALTDAHRAALADAEAAGATAVWVAVDGRPAGILAVQDTVKPSSAAAIARLRGLGLRPLLVTGDNAAVAAQVGAAVGIAPEDVIAGVRPEDKVDVVRRLQGEGAVVAMVGDGVNDAPALAAADVGIAMGSGTDAAQEAAQITVLGSDLDQVVQALELSRRTLHIIRTNLFWAFAYNTLGIPVAAAGLLNPMIAGGAMAASSVLVVLNSLRLTRYAR</sequence>
<dbReference type="PROSITE" id="PS00154">
    <property type="entry name" value="ATPASE_E1_E2"/>
    <property type="match status" value="1"/>
</dbReference>
<evidence type="ECO:0000256" key="5">
    <source>
        <dbReference type="ARBA" id="ARBA00022967"/>
    </source>
</evidence>
<comment type="catalytic activity">
    <reaction evidence="8">
        <text>ATP + H2O = ADP + phosphate + H(+)</text>
        <dbReference type="Rhea" id="RHEA:13065"/>
        <dbReference type="ChEBI" id="CHEBI:15377"/>
        <dbReference type="ChEBI" id="CHEBI:15378"/>
        <dbReference type="ChEBI" id="CHEBI:30616"/>
        <dbReference type="ChEBI" id="CHEBI:43474"/>
        <dbReference type="ChEBI" id="CHEBI:456216"/>
    </reaction>
</comment>
<dbReference type="Gene3D" id="3.40.50.1000">
    <property type="entry name" value="HAD superfamily/HAD-like"/>
    <property type="match status" value="1"/>
</dbReference>
<comment type="subcellular location">
    <subcellularLocation>
        <location evidence="1">Cell membrane</location>
        <topology evidence="1">Multi-pass membrane protein</topology>
    </subcellularLocation>
</comment>
<dbReference type="PROSITE" id="PS01047">
    <property type="entry name" value="HMA_1"/>
    <property type="match status" value="1"/>
</dbReference>
<keyword evidence="14" id="KW-1185">Reference proteome</keyword>